<keyword evidence="5 10" id="KW-0067">ATP-binding</keyword>
<evidence type="ECO:0000256" key="10">
    <source>
        <dbReference type="PROSITE-ProRule" id="PRU10141"/>
    </source>
</evidence>
<keyword evidence="4" id="KW-0418">Kinase</keyword>
<dbReference type="PROSITE" id="PS50011">
    <property type="entry name" value="PROTEIN_KINASE_DOM"/>
    <property type="match status" value="1"/>
</dbReference>
<evidence type="ECO:0000256" key="5">
    <source>
        <dbReference type="ARBA" id="ARBA00022840"/>
    </source>
</evidence>
<dbReference type="PROSITE" id="PS00107">
    <property type="entry name" value="PROTEIN_KINASE_ATP"/>
    <property type="match status" value="1"/>
</dbReference>
<protein>
    <recommendedName>
        <fullName evidence="7">Cyclin-dependent kinase 2 homolog</fullName>
    </recommendedName>
    <alternativeName>
        <fullName evidence="8">Cell division control protein 2 homolog</fullName>
    </alternativeName>
    <alternativeName>
        <fullName evidence="9">cdc2-related kinase 2</fullName>
    </alternativeName>
</protein>
<organism evidence="13 14">
    <name type="scientific">Triparma columacea</name>
    <dbReference type="NCBI Taxonomy" id="722753"/>
    <lineage>
        <taxon>Eukaryota</taxon>
        <taxon>Sar</taxon>
        <taxon>Stramenopiles</taxon>
        <taxon>Ochrophyta</taxon>
        <taxon>Bolidophyceae</taxon>
        <taxon>Parmales</taxon>
        <taxon>Triparmaceae</taxon>
        <taxon>Triparma</taxon>
    </lineage>
</organism>
<feature type="region of interest" description="Disordered" evidence="11">
    <location>
        <begin position="25"/>
        <end position="60"/>
    </location>
</feature>
<dbReference type="Gene3D" id="3.30.200.20">
    <property type="entry name" value="Phosphorylase Kinase, domain 1"/>
    <property type="match status" value="1"/>
</dbReference>
<gene>
    <name evidence="13" type="ORF">TrCOL_g6633</name>
</gene>
<dbReference type="SMART" id="SM00220">
    <property type="entry name" value="S_TKc"/>
    <property type="match status" value="1"/>
</dbReference>
<name>A0A9W7G1P1_9STRA</name>
<evidence type="ECO:0000256" key="6">
    <source>
        <dbReference type="ARBA" id="ARBA00038543"/>
    </source>
</evidence>
<feature type="binding site" evidence="10">
    <location>
        <position position="120"/>
    </location>
    <ligand>
        <name>ATP</name>
        <dbReference type="ChEBI" id="CHEBI:30616"/>
    </ligand>
</feature>
<evidence type="ECO:0000256" key="8">
    <source>
        <dbReference type="ARBA" id="ARBA00041902"/>
    </source>
</evidence>
<evidence type="ECO:0000256" key="3">
    <source>
        <dbReference type="ARBA" id="ARBA00022741"/>
    </source>
</evidence>
<dbReference type="Gene3D" id="1.10.510.10">
    <property type="entry name" value="Transferase(Phosphotransferase) domain 1"/>
    <property type="match status" value="1"/>
</dbReference>
<evidence type="ECO:0000256" key="1">
    <source>
        <dbReference type="ARBA" id="ARBA00022527"/>
    </source>
</evidence>
<feature type="domain" description="Protein kinase" evidence="12">
    <location>
        <begin position="86"/>
        <end position="399"/>
    </location>
</feature>
<evidence type="ECO:0000313" key="13">
    <source>
        <dbReference type="EMBL" id="GMI27958.1"/>
    </source>
</evidence>
<comment type="caution">
    <text evidence="13">The sequence shown here is derived from an EMBL/GenBank/DDBJ whole genome shotgun (WGS) entry which is preliminary data.</text>
</comment>
<evidence type="ECO:0000256" key="11">
    <source>
        <dbReference type="SAM" id="MobiDB-lite"/>
    </source>
</evidence>
<dbReference type="GO" id="GO:0016592">
    <property type="term" value="C:mediator complex"/>
    <property type="evidence" value="ECO:0007669"/>
    <property type="project" value="TreeGrafter"/>
</dbReference>
<dbReference type="EMBL" id="BRYA01000653">
    <property type="protein sequence ID" value="GMI27958.1"/>
    <property type="molecule type" value="Genomic_DNA"/>
</dbReference>
<evidence type="ECO:0000256" key="4">
    <source>
        <dbReference type="ARBA" id="ARBA00022777"/>
    </source>
</evidence>
<dbReference type="Proteomes" id="UP001165065">
    <property type="component" value="Unassembled WGS sequence"/>
</dbReference>
<keyword evidence="2" id="KW-0808">Transferase</keyword>
<keyword evidence="1" id="KW-0723">Serine/threonine-protein kinase</keyword>
<dbReference type="InterPro" id="IPR017441">
    <property type="entry name" value="Protein_kinase_ATP_BS"/>
</dbReference>
<dbReference type="InterPro" id="IPR050108">
    <property type="entry name" value="CDK"/>
</dbReference>
<dbReference type="PANTHER" id="PTHR24056">
    <property type="entry name" value="CELL DIVISION PROTEIN KINASE"/>
    <property type="match status" value="1"/>
</dbReference>
<dbReference type="Pfam" id="PF00069">
    <property type="entry name" value="Pkinase"/>
    <property type="match status" value="1"/>
</dbReference>
<evidence type="ECO:0000256" key="7">
    <source>
        <dbReference type="ARBA" id="ARBA00039612"/>
    </source>
</evidence>
<keyword evidence="3 10" id="KW-0547">Nucleotide-binding</keyword>
<accession>A0A9W7G1P1</accession>
<sequence length="409" mass="44433">MFWKGVCERVDLIGKDLVVGVKRKARKQGEREGGAKGVGLNGRNEGCDKEEGGDGLTDTSGGGCKKVGGAKEKYHRLEPPTSLGNFKRVAKLGSGTYGRVYRCIDKRKGEGEQGREVALKRFSSKAMGDKKDCGVPQSLIREIENMRLLTAGVSVGITGIVRLLSTAVGGAEIYLVMEAGVCDLDTAMKRGSLTVSEGWRAIRDLAEGLRWMRAHGVVHRDIKPTNLVWFNEGCAGGGGGGLKIADFGLSRREVSTGGYKIEGGDRFDRPYSGKVVSLWYRPPEVLFAGGGGQMEVGEVVYNETIDIWGMGVVAVELLGGKGCRGRDEKEQRRIVGEMLRVGVCEYFGATLKRALRELPMGTKEAIEGALREGIKERFTAVQFLDIARWEGGEGSLPVLDNEGKRREKR</sequence>
<dbReference type="InterPro" id="IPR011009">
    <property type="entry name" value="Kinase-like_dom_sf"/>
</dbReference>
<reference evidence="14" key="1">
    <citation type="journal article" date="2023" name="Commun. Biol.">
        <title>Genome analysis of Parmales, the sister group of diatoms, reveals the evolutionary specialization of diatoms from phago-mixotrophs to photoautotrophs.</title>
        <authorList>
            <person name="Ban H."/>
            <person name="Sato S."/>
            <person name="Yoshikawa S."/>
            <person name="Yamada K."/>
            <person name="Nakamura Y."/>
            <person name="Ichinomiya M."/>
            <person name="Sato N."/>
            <person name="Blanc-Mathieu R."/>
            <person name="Endo H."/>
            <person name="Kuwata A."/>
            <person name="Ogata H."/>
        </authorList>
    </citation>
    <scope>NUCLEOTIDE SEQUENCE [LARGE SCALE GENOMIC DNA]</scope>
</reference>
<proteinExistence type="predicted"/>
<comment type="subunit">
    <text evidence="6">May form a complex composed of at least the catalytic subunit CRK2 and a cyclin.</text>
</comment>
<evidence type="ECO:0000256" key="9">
    <source>
        <dbReference type="ARBA" id="ARBA00042858"/>
    </source>
</evidence>
<dbReference type="AlphaFoldDB" id="A0A9W7G1P1"/>
<evidence type="ECO:0000313" key="14">
    <source>
        <dbReference type="Proteomes" id="UP001165065"/>
    </source>
</evidence>
<dbReference type="GO" id="GO:0005524">
    <property type="term" value="F:ATP binding"/>
    <property type="evidence" value="ECO:0007669"/>
    <property type="project" value="UniProtKB-UniRule"/>
</dbReference>
<dbReference type="InterPro" id="IPR000719">
    <property type="entry name" value="Prot_kinase_dom"/>
</dbReference>
<dbReference type="GO" id="GO:0004693">
    <property type="term" value="F:cyclin-dependent protein serine/threonine kinase activity"/>
    <property type="evidence" value="ECO:0007669"/>
    <property type="project" value="TreeGrafter"/>
</dbReference>
<evidence type="ECO:0000256" key="2">
    <source>
        <dbReference type="ARBA" id="ARBA00022679"/>
    </source>
</evidence>
<dbReference type="PANTHER" id="PTHR24056:SF495">
    <property type="entry name" value="CYCLIN-DEPENDENT KINASE 8-RELATED"/>
    <property type="match status" value="1"/>
</dbReference>
<evidence type="ECO:0000259" key="12">
    <source>
        <dbReference type="PROSITE" id="PS50011"/>
    </source>
</evidence>
<dbReference type="SUPFAM" id="SSF56112">
    <property type="entry name" value="Protein kinase-like (PK-like)"/>
    <property type="match status" value="1"/>
</dbReference>
<keyword evidence="14" id="KW-1185">Reference proteome</keyword>